<dbReference type="SMART" id="SM00490">
    <property type="entry name" value="HELICc"/>
    <property type="match status" value="1"/>
</dbReference>
<evidence type="ECO:0000256" key="11">
    <source>
        <dbReference type="ARBA" id="ARBA00029504"/>
    </source>
</evidence>
<dbReference type="NCBIfam" id="NF003673">
    <property type="entry name" value="PRK05298.1"/>
    <property type="match status" value="1"/>
</dbReference>
<comment type="subunit">
    <text evidence="10 12 13">Forms a heterotetramer with UvrA during the search for lesions. Interacts with UvrC in an incision complex.</text>
</comment>
<comment type="subcellular location">
    <subcellularLocation>
        <location evidence="1 12 13">Cytoplasm</location>
    </subcellularLocation>
</comment>
<evidence type="ECO:0000313" key="19">
    <source>
        <dbReference type="EMBL" id="CUO13850.1"/>
    </source>
</evidence>
<evidence type="ECO:0000313" key="20">
    <source>
        <dbReference type="Proteomes" id="UP000095380"/>
    </source>
</evidence>
<keyword evidence="7 12" id="KW-0067">ATP-binding</keyword>
<dbReference type="InterPro" id="IPR006935">
    <property type="entry name" value="Helicase/UvrB_N"/>
</dbReference>
<dbReference type="SUPFAM" id="SSF52540">
    <property type="entry name" value="P-loop containing nucleoside triphosphate hydrolases"/>
    <property type="match status" value="2"/>
</dbReference>
<dbReference type="EMBL" id="CYYM01000007">
    <property type="protein sequence ID" value="CUO13850.1"/>
    <property type="molecule type" value="Genomic_DNA"/>
</dbReference>
<dbReference type="RefSeq" id="WP_055181879.1">
    <property type="nucleotide sequence ID" value="NZ_CABIWY010000010.1"/>
</dbReference>
<keyword evidence="12 13" id="KW-0742">SOS response</keyword>
<dbReference type="InterPro" id="IPR024759">
    <property type="entry name" value="UvrB_YAD/RRR_dom"/>
</dbReference>
<evidence type="ECO:0000256" key="14">
    <source>
        <dbReference type="SAM" id="Coils"/>
    </source>
</evidence>
<dbReference type="GO" id="GO:0005737">
    <property type="term" value="C:cytoplasm"/>
    <property type="evidence" value="ECO:0007669"/>
    <property type="project" value="UniProtKB-SubCell"/>
</dbReference>
<comment type="domain">
    <text evidence="12">The beta-hairpin motif is involved in DNA binding.</text>
</comment>
<evidence type="ECO:0000256" key="2">
    <source>
        <dbReference type="ARBA" id="ARBA00008533"/>
    </source>
</evidence>
<dbReference type="HAMAP" id="MF_00204">
    <property type="entry name" value="UvrB"/>
    <property type="match status" value="1"/>
</dbReference>
<evidence type="ECO:0000256" key="8">
    <source>
        <dbReference type="ARBA" id="ARBA00022881"/>
    </source>
</evidence>
<dbReference type="Pfam" id="PF04851">
    <property type="entry name" value="ResIII"/>
    <property type="match status" value="1"/>
</dbReference>
<organism evidence="19 20">
    <name type="scientific">Dorea longicatena</name>
    <dbReference type="NCBI Taxonomy" id="88431"/>
    <lineage>
        <taxon>Bacteria</taxon>
        <taxon>Bacillati</taxon>
        <taxon>Bacillota</taxon>
        <taxon>Clostridia</taxon>
        <taxon>Lachnospirales</taxon>
        <taxon>Lachnospiraceae</taxon>
        <taxon>Dorea</taxon>
    </lineage>
</organism>
<keyword evidence="8 12" id="KW-0267">Excision nuclease</keyword>
<dbReference type="Pfam" id="PF00271">
    <property type="entry name" value="Helicase_C"/>
    <property type="match status" value="1"/>
</dbReference>
<feature type="domain" description="Helicase C-terminal" evidence="17">
    <location>
        <begin position="429"/>
        <end position="595"/>
    </location>
</feature>
<evidence type="ECO:0000259" key="15">
    <source>
        <dbReference type="PROSITE" id="PS50151"/>
    </source>
</evidence>
<dbReference type="GO" id="GO:0009432">
    <property type="term" value="P:SOS response"/>
    <property type="evidence" value="ECO:0007669"/>
    <property type="project" value="UniProtKB-UniRule"/>
</dbReference>
<dbReference type="PANTHER" id="PTHR24029:SF0">
    <property type="entry name" value="UVRABC SYSTEM PROTEIN B"/>
    <property type="match status" value="1"/>
</dbReference>
<evidence type="ECO:0000313" key="21">
    <source>
        <dbReference type="Proteomes" id="UP000095439"/>
    </source>
</evidence>
<dbReference type="NCBIfam" id="TIGR00631">
    <property type="entry name" value="uvrb"/>
    <property type="match status" value="1"/>
</dbReference>
<evidence type="ECO:0000256" key="9">
    <source>
        <dbReference type="ARBA" id="ARBA00023204"/>
    </source>
</evidence>
<dbReference type="InterPro" id="IPR001943">
    <property type="entry name" value="UVR_dom"/>
</dbReference>
<keyword evidence="9 12" id="KW-0234">DNA repair</keyword>
<dbReference type="InterPro" id="IPR004807">
    <property type="entry name" value="UvrB"/>
</dbReference>
<dbReference type="PROSITE" id="PS51192">
    <property type="entry name" value="HELICASE_ATP_BIND_1"/>
    <property type="match status" value="1"/>
</dbReference>
<dbReference type="PANTHER" id="PTHR24029">
    <property type="entry name" value="UVRABC SYSTEM PROTEIN B"/>
    <property type="match status" value="1"/>
</dbReference>
<evidence type="ECO:0000256" key="5">
    <source>
        <dbReference type="ARBA" id="ARBA00022763"/>
    </source>
</evidence>
<dbReference type="Pfam" id="PF12344">
    <property type="entry name" value="UvrB"/>
    <property type="match status" value="1"/>
</dbReference>
<comment type="function">
    <text evidence="12">The UvrABC repair system catalyzes the recognition and processing of DNA lesions. A damage recognition complex composed of 2 UvrA and 2 UvrB subunits scans DNA for abnormalities. Upon binding of the UvrA(2)B(2) complex to a putative damaged site, the DNA wraps around one UvrB monomer. DNA wrap is dependent on ATP binding by UvrB and probably causes local melting of the DNA helix, facilitating insertion of UvrB beta-hairpin between the DNA strands. Then UvrB probes one DNA strand for the presence of a lesion. If a lesion is found the UvrA subunits dissociate and the UvrB-DNA preincision complex is formed. This complex is subsequently bound by UvrC and the second UvrB is released. If no lesion is found, the DNA wraps around the other UvrB subunit that will check the other stand for damage.</text>
</comment>
<dbReference type="GO" id="GO:0006289">
    <property type="term" value="P:nucleotide-excision repair"/>
    <property type="evidence" value="ECO:0007669"/>
    <property type="project" value="UniProtKB-UniRule"/>
</dbReference>
<dbReference type="GO" id="GO:0003677">
    <property type="term" value="F:DNA binding"/>
    <property type="evidence" value="ECO:0007669"/>
    <property type="project" value="UniProtKB-UniRule"/>
</dbReference>
<keyword evidence="5 12" id="KW-0227">DNA damage</keyword>
<dbReference type="SUPFAM" id="SSF46600">
    <property type="entry name" value="C-terminal UvrC-binding domain of UvrB"/>
    <property type="match status" value="1"/>
</dbReference>
<keyword evidence="14" id="KW-0175">Coiled coil</keyword>
<dbReference type="Proteomes" id="UP000095439">
    <property type="component" value="Unassembled WGS sequence"/>
</dbReference>
<dbReference type="InterPro" id="IPR041471">
    <property type="entry name" value="UvrB_inter"/>
</dbReference>
<feature type="short sequence motif" description="Beta-hairpin" evidence="12">
    <location>
        <begin position="91"/>
        <end position="114"/>
    </location>
</feature>
<dbReference type="InterPro" id="IPR036876">
    <property type="entry name" value="UVR_dom_sf"/>
</dbReference>
<comment type="similarity">
    <text evidence="2 12 13">Belongs to the UvrB family.</text>
</comment>
<dbReference type="InterPro" id="IPR001650">
    <property type="entry name" value="Helicase_C-like"/>
</dbReference>
<evidence type="ECO:0000256" key="7">
    <source>
        <dbReference type="ARBA" id="ARBA00022840"/>
    </source>
</evidence>
<feature type="binding site" evidence="12">
    <location>
        <begin position="38"/>
        <end position="45"/>
    </location>
    <ligand>
        <name>ATP</name>
        <dbReference type="ChEBI" id="CHEBI:30616"/>
    </ligand>
</feature>
<keyword evidence="4 12" id="KW-0547">Nucleotide-binding</keyword>
<dbReference type="GO" id="GO:0009380">
    <property type="term" value="C:excinuclease repair complex"/>
    <property type="evidence" value="ECO:0007669"/>
    <property type="project" value="InterPro"/>
</dbReference>
<keyword evidence="3 12" id="KW-0963">Cytoplasm</keyword>
<evidence type="ECO:0000256" key="6">
    <source>
        <dbReference type="ARBA" id="ARBA00022769"/>
    </source>
</evidence>
<dbReference type="Pfam" id="PF02151">
    <property type="entry name" value="UVR"/>
    <property type="match status" value="1"/>
</dbReference>
<dbReference type="Pfam" id="PF17757">
    <property type="entry name" value="UvrB_inter"/>
    <property type="match status" value="1"/>
</dbReference>
<evidence type="ECO:0000256" key="3">
    <source>
        <dbReference type="ARBA" id="ARBA00022490"/>
    </source>
</evidence>
<evidence type="ECO:0000313" key="18">
    <source>
        <dbReference type="EMBL" id="CUO07066.1"/>
    </source>
</evidence>
<dbReference type="InterPro" id="IPR014001">
    <property type="entry name" value="Helicase_ATP-bd"/>
</dbReference>
<dbReference type="GO" id="GO:0005524">
    <property type="term" value="F:ATP binding"/>
    <property type="evidence" value="ECO:0007669"/>
    <property type="project" value="UniProtKB-UniRule"/>
</dbReference>
<feature type="coiled-coil region" evidence="14">
    <location>
        <begin position="613"/>
        <end position="644"/>
    </location>
</feature>
<dbReference type="Gene3D" id="3.40.50.300">
    <property type="entry name" value="P-loop containing nucleotide triphosphate hydrolases"/>
    <property type="match status" value="3"/>
</dbReference>
<evidence type="ECO:0000259" key="16">
    <source>
        <dbReference type="PROSITE" id="PS51192"/>
    </source>
</evidence>
<dbReference type="InterPro" id="IPR027417">
    <property type="entry name" value="P-loop_NTPase"/>
</dbReference>
<gene>
    <name evidence="19" type="primary">uvrB_1</name>
    <name evidence="12" type="synonym">uvrB</name>
    <name evidence="18" type="synonym">uvrB_2</name>
    <name evidence="19" type="ORF">ERS852408_01559</name>
    <name evidence="18" type="ORF">ERS852423_02192</name>
</gene>
<keyword evidence="6 12" id="KW-0228">DNA excision</keyword>
<protein>
    <recommendedName>
        <fullName evidence="11 12">UvrABC system protein B</fullName>
        <shortName evidence="12">Protein UvrB</shortName>
    </recommendedName>
    <alternativeName>
        <fullName evidence="12">Excinuclease ABC subunit B</fullName>
    </alternativeName>
</protein>
<dbReference type="SMART" id="SM00487">
    <property type="entry name" value="DEXDc"/>
    <property type="match status" value="1"/>
</dbReference>
<dbReference type="EMBL" id="CYYY01000010">
    <property type="protein sequence ID" value="CUO07066.1"/>
    <property type="molecule type" value="Genomic_DNA"/>
</dbReference>
<dbReference type="AlphaFoldDB" id="A0A174CPR0"/>
<dbReference type="PROSITE" id="PS51194">
    <property type="entry name" value="HELICASE_CTER"/>
    <property type="match status" value="1"/>
</dbReference>
<dbReference type="CDD" id="cd17916">
    <property type="entry name" value="DEXHc_UvrB"/>
    <property type="match status" value="1"/>
</dbReference>
<evidence type="ECO:0000256" key="10">
    <source>
        <dbReference type="ARBA" id="ARBA00026033"/>
    </source>
</evidence>
<reference evidence="20 21" key="1">
    <citation type="submission" date="2015-09" db="EMBL/GenBank/DDBJ databases">
        <authorList>
            <consortium name="Pathogen Informatics"/>
        </authorList>
    </citation>
    <scope>NUCLEOTIDE SEQUENCE [LARGE SCALE GENOMIC DNA]</scope>
    <source>
        <strain evidence="19 20">2789STDY5608851</strain>
        <strain evidence="18 21">2789STDY5608866</strain>
    </source>
</reference>
<dbReference type="Gene3D" id="4.10.860.10">
    <property type="entry name" value="UVR domain"/>
    <property type="match status" value="1"/>
</dbReference>
<dbReference type="Gene3D" id="6.10.140.240">
    <property type="match status" value="1"/>
</dbReference>
<evidence type="ECO:0000256" key="13">
    <source>
        <dbReference type="RuleBase" id="RU003587"/>
    </source>
</evidence>
<dbReference type="GO" id="GO:0016887">
    <property type="term" value="F:ATP hydrolysis activity"/>
    <property type="evidence" value="ECO:0007669"/>
    <property type="project" value="InterPro"/>
</dbReference>
<evidence type="ECO:0000256" key="1">
    <source>
        <dbReference type="ARBA" id="ARBA00004496"/>
    </source>
</evidence>
<evidence type="ECO:0000256" key="12">
    <source>
        <dbReference type="HAMAP-Rule" id="MF_00204"/>
    </source>
</evidence>
<evidence type="ECO:0000256" key="4">
    <source>
        <dbReference type="ARBA" id="ARBA00022741"/>
    </source>
</evidence>
<dbReference type="Proteomes" id="UP000095380">
    <property type="component" value="Unassembled WGS sequence"/>
</dbReference>
<evidence type="ECO:0000259" key="17">
    <source>
        <dbReference type="PROSITE" id="PS51194"/>
    </source>
</evidence>
<feature type="domain" description="UVR" evidence="15">
    <location>
        <begin position="621"/>
        <end position="656"/>
    </location>
</feature>
<dbReference type="GO" id="GO:0009381">
    <property type="term" value="F:excinuclease ABC activity"/>
    <property type="evidence" value="ECO:0007669"/>
    <property type="project" value="UniProtKB-UniRule"/>
</dbReference>
<proteinExistence type="inferred from homology"/>
<name>A0A174CPR0_9FIRM</name>
<dbReference type="CDD" id="cd18790">
    <property type="entry name" value="SF2_C_UvrB"/>
    <property type="match status" value="1"/>
</dbReference>
<feature type="domain" description="Helicase ATP-binding" evidence="16">
    <location>
        <begin position="25"/>
        <end position="180"/>
    </location>
</feature>
<sequence>MNEFKLKAPYKPTGDQPQAIAELVKGFKEGNQCQTLLGVTGSGKTFTMANVIQQLQKPTLVIAHNKTLAAQLYGEFKEMFPDNAVEYFVSYYDYYQPEAYVPSSDTYIAKDSSVNEEIDKLRLSATAALIERRDVIVIASVSCIYGLGEPENFEQMMVSLRPGMEKDRDEVLRQLIDIQYDRNDMDFKRGTFRVRGDTVEIVPADRGDTAIRVEFFGDEIDRISEIDMLTGEVKNTLNHIAIFPASHYVVPKERMEKAIRNIEIELEEQVKYFKSEGKLLEAQRIAERTNFDIEMMRETGFCSGIENYSRHLAGLAPGQPPNTLMDYFPDDFIIMIDESHKTVPQIGGMYHGDQSRKRTLVEYGFRLPSALDNRPLSFDEFESKIDQVMFVSATPGKYEEEHELLRAEQVIRPTGLLDPEVEVRPVEGQIDDLIGEVNKEIANKHKILITTLTKRMAEDLTDYMRELGIRVRYLHSDIDTLERTEIVRDMRLDVFDVLVGINLLREGLDIPEITLVAILDADKEGFLRSETSLIQTIGRAARNAEGHVIMYADTITDSMRAALDETQRRREVQMAYNEEHGITPKTIQKAVRDLIAVSKKVAASEVQMEKDPESMSEKELEKLIKELEKQMKKAAADLNFEAAAELRDKLIELKKTLQEIKI</sequence>
<dbReference type="PROSITE" id="PS50151">
    <property type="entry name" value="UVR"/>
    <property type="match status" value="1"/>
</dbReference>
<accession>A0A174CPR0</accession>